<dbReference type="KEGG" id="gaw:V144x_13170"/>
<reference evidence="1 2" key="1">
    <citation type="submission" date="2019-03" db="EMBL/GenBank/DDBJ databases">
        <title>Deep-cultivation of Planctomycetes and their phenomic and genomic characterization uncovers novel biology.</title>
        <authorList>
            <person name="Wiegand S."/>
            <person name="Jogler M."/>
            <person name="Boedeker C."/>
            <person name="Pinto D."/>
            <person name="Vollmers J."/>
            <person name="Rivas-Marin E."/>
            <person name="Kohn T."/>
            <person name="Peeters S.H."/>
            <person name="Heuer A."/>
            <person name="Rast P."/>
            <person name="Oberbeckmann S."/>
            <person name="Bunk B."/>
            <person name="Jeske O."/>
            <person name="Meyerdierks A."/>
            <person name="Storesund J.E."/>
            <person name="Kallscheuer N."/>
            <person name="Luecker S."/>
            <person name="Lage O.M."/>
            <person name="Pohl T."/>
            <person name="Merkel B.J."/>
            <person name="Hornburger P."/>
            <person name="Mueller R.-W."/>
            <person name="Bruemmer F."/>
            <person name="Labrenz M."/>
            <person name="Spormann A.M."/>
            <person name="Op den Camp H."/>
            <person name="Overmann J."/>
            <person name="Amann R."/>
            <person name="Jetten M.S.M."/>
            <person name="Mascher T."/>
            <person name="Medema M.H."/>
            <person name="Devos D.P."/>
            <person name="Kaster A.-K."/>
            <person name="Ovreas L."/>
            <person name="Rohde M."/>
            <person name="Galperin M.Y."/>
            <person name="Jogler C."/>
        </authorList>
    </citation>
    <scope>NUCLEOTIDE SEQUENCE [LARGE SCALE GENOMIC DNA]</scope>
    <source>
        <strain evidence="1 2">V144</strain>
    </source>
</reference>
<organism evidence="1 2">
    <name type="scientific">Gimesia aquarii</name>
    <dbReference type="NCBI Taxonomy" id="2527964"/>
    <lineage>
        <taxon>Bacteria</taxon>
        <taxon>Pseudomonadati</taxon>
        <taxon>Planctomycetota</taxon>
        <taxon>Planctomycetia</taxon>
        <taxon>Planctomycetales</taxon>
        <taxon>Planctomycetaceae</taxon>
        <taxon>Gimesia</taxon>
    </lineage>
</organism>
<sequence>MASCTKQTFVYQDNLLQVLISLDWNIIANEINIKREKTSLPLPLSCDNESRIHSSSIDSQTD</sequence>
<dbReference type="AlphaFoldDB" id="A0A517VSD9"/>
<name>A0A517VSD9_9PLAN</name>
<accession>A0A517VSD9</accession>
<dbReference type="EMBL" id="CP037920">
    <property type="protein sequence ID" value="QDT95869.1"/>
    <property type="molecule type" value="Genomic_DNA"/>
</dbReference>
<dbReference type="Proteomes" id="UP000318704">
    <property type="component" value="Chromosome"/>
</dbReference>
<evidence type="ECO:0000313" key="1">
    <source>
        <dbReference type="EMBL" id="QDT95869.1"/>
    </source>
</evidence>
<evidence type="ECO:0000313" key="2">
    <source>
        <dbReference type="Proteomes" id="UP000318704"/>
    </source>
</evidence>
<gene>
    <name evidence="1" type="ORF">V144x_13170</name>
</gene>
<proteinExistence type="predicted"/>
<protein>
    <submittedName>
        <fullName evidence="1">Uncharacterized protein</fullName>
    </submittedName>
</protein>